<evidence type="ECO:0000313" key="2">
    <source>
        <dbReference type="EMBL" id="RNI12282.1"/>
    </source>
</evidence>
<reference evidence="3" key="1">
    <citation type="submission" date="2017-09" db="EMBL/GenBank/DDBJ databases">
        <authorList>
            <person name="Ehlers B."/>
            <person name="Leendertz F.H."/>
        </authorList>
    </citation>
    <scope>NUCLEOTIDE SEQUENCE [LARGE SCALE GENOMIC DNA]</scope>
    <source>
        <strain evidence="3">WG-1MB</strain>
    </source>
</reference>
<dbReference type="Proteomes" id="UP000273978">
    <property type="component" value="Unassembled WGS sequence"/>
</dbReference>
<evidence type="ECO:0000313" key="7">
    <source>
        <dbReference type="Proteomes" id="UP000273978"/>
    </source>
</evidence>
<dbReference type="RefSeq" id="WP_096712443.1">
    <property type="nucleotide sequence ID" value="NZ_OBDR01000006.1"/>
</dbReference>
<name>A0A285FZQ6_9EURY</name>
<sequence length="166" mass="19428">MSSNLIEINQYAWELATLAMWKAGKELKAYSTDQIRRIVAAGNSGNINDIKNIIDQYSPAPPQGKKEYQAQGEIRAKRQKNKDFGNNLIQVISERDVEDIQRLLQYVLWNIKILEYAYKKSEDKFIDEIALELDCEYVNKEKITGNLKQFIDDNRRKGNSRDKRRR</sequence>
<accession>A0A285FZQ6</accession>
<keyword evidence="5" id="KW-1185">Reference proteome</keyword>
<proteinExistence type="predicted"/>
<evidence type="ECO:0000313" key="1">
    <source>
        <dbReference type="EMBL" id="PQV42080.1"/>
    </source>
</evidence>
<dbReference type="AlphaFoldDB" id="A0A285FZQ6"/>
<evidence type="ECO:0000313" key="3">
    <source>
        <dbReference type="EMBL" id="SNY16745.1"/>
    </source>
</evidence>
<evidence type="ECO:0000313" key="4">
    <source>
        <dbReference type="EMBL" id="TCL12519.1"/>
    </source>
</evidence>
<reference evidence="5" key="2">
    <citation type="submission" date="2017-09" db="EMBL/GenBank/DDBJ databases">
        <authorList>
            <person name="Varghese N."/>
            <person name="Submissions S."/>
        </authorList>
    </citation>
    <scope>NUCLEOTIDE SEQUENCE [LARGE SCALE GENOMIC DNA]</scope>
    <source>
        <strain evidence="5">WG-1MB</strain>
    </source>
</reference>
<evidence type="ECO:0000313" key="8">
    <source>
        <dbReference type="Proteomes" id="UP000295404"/>
    </source>
</evidence>
<dbReference type="EMBL" id="SMMS01000001">
    <property type="protein sequence ID" value="TCL12519.1"/>
    <property type="molecule type" value="Genomic_DNA"/>
</dbReference>
<dbReference type="EMBL" id="RJJF01000002">
    <property type="protein sequence ID" value="RNI12282.1"/>
    <property type="molecule type" value="Genomic_DNA"/>
</dbReference>
<dbReference type="Proteomes" id="UP000295404">
    <property type="component" value="Unassembled WGS sequence"/>
</dbReference>
<dbReference type="EMBL" id="OBDR01000006">
    <property type="protein sequence ID" value="SNY16745.1"/>
    <property type="molecule type" value="Genomic_DNA"/>
</dbReference>
<dbReference type="Proteomes" id="UP000251060">
    <property type="component" value="Unassembled WGS sequence"/>
</dbReference>
<evidence type="ECO:0000313" key="5">
    <source>
        <dbReference type="Proteomes" id="UP000217726"/>
    </source>
</evidence>
<evidence type="ECO:0000313" key="6">
    <source>
        <dbReference type="Proteomes" id="UP000251060"/>
    </source>
</evidence>
<dbReference type="Proteomes" id="UP000217726">
    <property type="component" value="Unassembled WGS sequence"/>
</dbReference>
<protein>
    <submittedName>
        <fullName evidence="3">Uncharacterized protein</fullName>
    </submittedName>
</protein>
<reference evidence="1 6" key="3">
    <citation type="submission" date="2018-02" db="EMBL/GenBank/DDBJ databases">
        <title>Subsurface microbial communities from deep shales in Ohio and West Virginia, USA.</title>
        <authorList>
            <person name="Wrighton K."/>
        </authorList>
    </citation>
    <scope>NUCLEOTIDE SEQUENCE [LARGE SCALE GENOMIC DNA]</scope>
    <source>
        <strain evidence="1 6">DSM 10369</strain>
        <strain evidence="4 8">WG1_MB</strain>
    </source>
</reference>
<dbReference type="EMBL" id="PVBU01000009">
    <property type="protein sequence ID" value="PQV42080.1"/>
    <property type="molecule type" value="Genomic_DNA"/>
</dbReference>
<dbReference type="OrthoDB" id="373733at2157"/>
<gene>
    <name evidence="1" type="ORF">B0H22_10917</name>
    <name evidence="4" type="ORF">C7960_1782</name>
    <name evidence="2" type="ORF">EDD83_01600</name>
    <name evidence="3" type="ORF">SAMN06295989_10648</name>
</gene>
<reference evidence="2 7" key="4">
    <citation type="submission" date="2018-10" db="EMBL/GenBank/DDBJ databases">
        <title>Cultivation of a novel Methanohalophilus strain from Kebrit Deep of the Red Sea and a genomic comparison of members of the genus Methanohalophilus.</title>
        <authorList>
            <person name="Guan Y."/>
            <person name="Ngugi D.K."/>
            <person name="Stingl U."/>
        </authorList>
    </citation>
    <scope>NUCLEOTIDE SEQUENCE [LARGE SCALE GENOMIC DNA]</scope>
    <source>
        <strain evidence="2 7">DSM 10369</strain>
    </source>
</reference>
<organism evidence="3 5">
    <name type="scientific">Methanohalophilus euhalobius</name>
    <dbReference type="NCBI Taxonomy" id="51203"/>
    <lineage>
        <taxon>Archaea</taxon>
        <taxon>Methanobacteriati</taxon>
        <taxon>Methanobacteriota</taxon>
        <taxon>Stenosarchaea group</taxon>
        <taxon>Methanomicrobia</taxon>
        <taxon>Methanosarcinales</taxon>
        <taxon>Methanosarcinaceae</taxon>
        <taxon>Methanohalophilus</taxon>
    </lineage>
</organism>